<comment type="subunit">
    <text evidence="4 15">Heterotetramer consisting of two non-identical subunits: a beta subunit (TrpG) and a large alpha subunit (TrpE).</text>
</comment>
<evidence type="ECO:0000256" key="6">
    <source>
        <dbReference type="ARBA" id="ARBA00020653"/>
    </source>
</evidence>
<evidence type="ECO:0000256" key="13">
    <source>
        <dbReference type="ARBA" id="ARBA00025634"/>
    </source>
</evidence>
<evidence type="ECO:0000256" key="15">
    <source>
        <dbReference type="RuleBase" id="RU364045"/>
    </source>
</evidence>
<comment type="similarity">
    <text evidence="3 15">Belongs to the anthranilate synthase component I family.</text>
</comment>
<keyword evidence="10 15" id="KW-0460">Magnesium</keyword>
<dbReference type="PRINTS" id="PR00095">
    <property type="entry name" value="ANTSNTHASEI"/>
</dbReference>
<comment type="caution">
    <text evidence="18">The sequence shown here is derived from an EMBL/GenBank/DDBJ whole genome shotgun (WGS) entry which is preliminary data.</text>
</comment>
<dbReference type="SUPFAM" id="SSF56322">
    <property type="entry name" value="ADC synthase"/>
    <property type="match status" value="1"/>
</dbReference>
<comment type="pathway">
    <text evidence="2 15">Amino-acid biosynthesis; L-tryptophan biosynthesis; L-tryptophan from chorismate: step 1/5.</text>
</comment>
<reference evidence="18 19" key="1">
    <citation type="journal article" date="2017" name="ISME J.">
        <title>Energy and carbon metabolisms in a deep terrestrial subsurface fluid microbial community.</title>
        <authorList>
            <person name="Momper L."/>
            <person name="Jungbluth S.P."/>
            <person name="Lee M.D."/>
            <person name="Amend J.P."/>
        </authorList>
    </citation>
    <scope>NUCLEOTIDE SEQUENCE [LARGE SCALE GENOMIC DNA]</scope>
    <source>
        <strain evidence="18">SURF_26</strain>
    </source>
</reference>
<feature type="domain" description="Chorismate-utilising enzyme C-terminal" evidence="16">
    <location>
        <begin position="226"/>
        <end position="481"/>
    </location>
</feature>
<evidence type="ECO:0000256" key="2">
    <source>
        <dbReference type="ARBA" id="ARBA00004873"/>
    </source>
</evidence>
<keyword evidence="11 15" id="KW-0057">Aromatic amino acid biosynthesis</keyword>
<dbReference type="InterPro" id="IPR005256">
    <property type="entry name" value="Anth_synth_I_PabB"/>
</dbReference>
<evidence type="ECO:0000259" key="17">
    <source>
        <dbReference type="Pfam" id="PF04715"/>
    </source>
</evidence>
<evidence type="ECO:0000256" key="12">
    <source>
        <dbReference type="ARBA" id="ARBA00023239"/>
    </source>
</evidence>
<evidence type="ECO:0000256" key="10">
    <source>
        <dbReference type="ARBA" id="ARBA00022842"/>
    </source>
</evidence>
<evidence type="ECO:0000256" key="11">
    <source>
        <dbReference type="ARBA" id="ARBA00023141"/>
    </source>
</evidence>
<keyword evidence="7 15" id="KW-0028">Amino-acid biosynthesis</keyword>
<dbReference type="Pfam" id="PF00425">
    <property type="entry name" value="Chorismate_bind"/>
    <property type="match status" value="1"/>
</dbReference>
<evidence type="ECO:0000256" key="14">
    <source>
        <dbReference type="ARBA" id="ARBA00047683"/>
    </source>
</evidence>
<dbReference type="Gene3D" id="3.60.120.10">
    <property type="entry name" value="Anthranilate synthase"/>
    <property type="match status" value="1"/>
</dbReference>
<dbReference type="UniPathway" id="UPA00035">
    <property type="reaction ID" value="UER00040"/>
</dbReference>
<dbReference type="Pfam" id="PF04715">
    <property type="entry name" value="Anth_synt_I_N"/>
    <property type="match status" value="1"/>
</dbReference>
<keyword evidence="8 15" id="KW-0479">Metal-binding</keyword>
<evidence type="ECO:0000259" key="16">
    <source>
        <dbReference type="Pfam" id="PF00425"/>
    </source>
</evidence>
<sequence>MFKPDFEEFKSHCRNGNLIPVYKELLGDMETPLSIYRKLALNEKNAFLMESVERNEHIGRYSFIGTNPRAIVKIHLDSIEIIENGTSAFHSLTDDPFTELKKILMRYNPVQLSDLPRFCGGAVGYFGYGMVHFFENIPQDNPDDLNLPEAYFMITDTLVVFDHVKNTIMVVSNTHINDKDNIERVYKDACDTIDAIIKKLSVQRPDIPAEIAPPLEDKTMNSNMTQHEFEEAVVKAKEYIRAGDIFQVVLSQRFSTETTASPLHIYRALRTINPSPYMFYLSLEGFQIIGSSPEIMVRCEDSVVEIRPIAGTRKRGKSQKENDLLEKDLLSDPKERAEHVMLVDLGRNDIGRVCKFNTVHLAPNEFMIIEHYSHVMHIVTDVKGILKDELDAFDVVKAAFPAGTVSGAPKIRAMEIIDELENRKRGMYAGAVGYFSFHGNLDTAIAIRTLLLKDNTVYIQAGAGIVADSNPTSEYFETINKAKALVKSISFAEYLQQQEDV</sequence>
<evidence type="ECO:0000256" key="5">
    <source>
        <dbReference type="ARBA" id="ARBA00012266"/>
    </source>
</evidence>
<proteinExistence type="inferred from homology"/>
<name>A0A3A4R2J8_9BACT</name>
<accession>A0A3A4R2J8</accession>
<evidence type="ECO:0000313" key="18">
    <source>
        <dbReference type="EMBL" id="RJP60320.1"/>
    </source>
</evidence>
<comment type="cofactor">
    <cofactor evidence="1 15">
        <name>Mg(2+)</name>
        <dbReference type="ChEBI" id="CHEBI:18420"/>
    </cofactor>
</comment>
<dbReference type="PANTHER" id="PTHR11236:SF48">
    <property type="entry name" value="ISOCHORISMATE SYNTHASE MENF"/>
    <property type="match status" value="1"/>
</dbReference>
<evidence type="ECO:0000256" key="4">
    <source>
        <dbReference type="ARBA" id="ARBA00011575"/>
    </source>
</evidence>
<dbReference type="InterPro" id="IPR015890">
    <property type="entry name" value="Chorismate_C"/>
</dbReference>
<dbReference type="InterPro" id="IPR006805">
    <property type="entry name" value="Anth_synth_I_N"/>
</dbReference>
<evidence type="ECO:0000256" key="8">
    <source>
        <dbReference type="ARBA" id="ARBA00022723"/>
    </source>
</evidence>
<comment type="catalytic activity">
    <reaction evidence="14 15">
        <text>chorismate + L-glutamine = anthranilate + pyruvate + L-glutamate + H(+)</text>
        <dbReference type="Rhea" id="RHEA:21732"/>
        <dbReference type="ChEBI" id="CHEBI:15361"/>
        <dbReference type="ChEBI" id="CHEBI:15378"/>
        <dbReference type="ChEBI" id="CHEBI:16567"/>
        <dbReference type="ChEBI" id="CHEBI:29748"/>
        <dbReference type="ChEBI" id="CHEBI:29985"/>
        <dbReference type="ChEBI" id="CHEBI:58359"/>
        <dbReference type="EC" id="4.1.3.27"/>
    </reaction>
</comment>
<evidence type="ECO:0000256" key="3">
    <source>
        <dbReference type="ARBA" id="ARBA00009562"/>
    </source>
</evidence>
<feature type="domain" description="Anthranilate synthase component I N-terminal" evidence="17">
    <location>
        <begin position="28"/>
        <end position="169"/>
    </location>
</feature>
<dbReference type="GO" id="GO:0004049">
    <property type="term" value="F:anthranilate synthase activity"/>
    <property type="evidence" value="ECO:0007669"/>
    <property type="project" value="UniProtKB-EC"/>
</dbReference>
<dbReference type="Proteomes" id="UP000266426">
    <property type="component" value="Unassembled WGS sequence"/>
</dbReference>
<evidence type="ECO:0000313" key="19">
    <source>
        <dbReference type="Proteomes" id="UP000266426"/>
    </source>
</evidence>
<organism evidence="18 19">
    <name type="scientific">Candidatus Auribacter fodinae</name>
    <dbReference type="NCBI Taxonomy" id="2093366"/>
    <lineage>
        <taxon>Bacteria</taxon>
        <taxon>Pseudomonadati</taxon>
        <taxon>Candidatus Auribacterota</taxon>
        <taxon>Candidatus Auribacteria</taxon>
        <taxon>Candidatus Auribacterales</taxon>
        <taxon>Candidatus Auribacteraceae</taxon>
        <taxon>Candidatus Auribacter</taxon>
    </lineage>
</organism>
<dbReference type="PANTHER" id="PTHR11236">
    <property type="entry name" value="AMINOBENZOATE/ANTHRANILATE SYNTHASE"/>
    <property type="match status" value="1"/>
</dbReference>
<evidence type="ECO:0000256" key="9">
    <source>
        <dbReference type="ARBA" id="ARBA00022822"/>
    </source>
</evidence>
<protein>
    <recommendedName>
        <fullName evidence="6 15">Anthranilate synthase component 1</fullName>
        <ecNumber evidence="5 15">4.1.3.27</ecNumber>
    </recommendedName>
</protein>
<dbReference type="NCBIfam" id="TIGR00564">
    <property type="entry name" value="trpE_most"/>
    <property type="match status" value="1"/>
</dbReference>
<dbReference type="AlphaFoldDB" id="A0A3A4R2J8"/>
<dbReference type="InterPro" id="IPR019999">
    <property type="entry name" value="Anth_synth_I-like"/>
</dbReference>
<dbReference type="EMBL" id="QZJZ01000031">
    <property type="protein sequence ID" value="RJP60320.1"/>
    <property type="molecule type" value="Genomic_DNA"/>
</dbReference>
<evidence type="ECO:0000256" key="7">
    <source>
        <dbReference type="ARBA" id="ARBA00022605"/>
    </source>
</evidence>
<evidence type="ECO:0000256" key="1">
    <source>
        <dbReference type="ARBA" id="ARBA00001946"/>
    </source>
</evidence>
<dbReference type="GO" id="GO:0046872">
    <property type="term" value="F:metal ion binding"/>
    <property type="evidence" value="ECO:0007669"/>
    <property type="project" value="UniProtKB-KW"/>
</dbReference>
<dbReference type="EC" id="4.1.3.27" evidence="5 15"/>
<dbReference type="InterPro" id="IPR005801">
    <property type="entry name" value="ADC_synthase"/>
</dbReference>
<keyword evidence="12 15" id="KW-0456">Lyase</keyword>
<gene>
    <name evidence="15 18" type="primary">trpE</name>
    <name evidence="18" type="ORF">C4541_04550</name>
</gene>
<keyword evidence="9 15" id="KW-0822">Tryptophan biosynthesis</keyword>
<comment type="function">
    <text evidence="13 15">Part of a heterotetrameric complex that catalyzes the two-step biosynthesis of anthranilate, an intermediate in the biosynthesis of L-tryptophan. In the first step, the glutamine-binding beta subunit (TrpG) of anthranilate synthase (AS) provides the glutamine amidotransferase activity which generates ammonia as a substrate that, along with chorismate, is used in the second step, catalyzed by the large alpha subunit of AS (TrpE) to produce anthranilate. In the absence of TrpG, TrpE can synthesize anthranilate directly from chorismate and high concentrations of ammonia.</text>
</comment>
<dbReference type="GO" id="GO:0000162">
    <property type="term" value="P:L-tryptophan biosynthetic process"/>
    <property type="evidence" value="ECO:0007669"/>
    <property type="project" value="UniProtKB-UniPathway"/>
</dbReference>